<dbReference type="Gene3D" id="2.40.128.110">
    <property type="entry name" value="Lipid/polyisoprenoid-binding, YceI-like"/>
    <property type="match status" value="1"/>
</dbReference>
<dbReference type="PANTHER" id="PTHR34406:SF1">
    <property type="entry name" value="PROTEIN YCEI"/>
    <property type="match status" value="1"/>
</dbReference>
<dbReference type="PANTHER" id="PTHR34406">
    <property type="entry name" value="PROTEIN YCEI"/>
    <property type="match status" value="1"/>
</dbReference>
<accession>A0ABY4W2N6</accession>
<feature type="signal peptide" evidence="1">
    <location>
        <begin position="1"/>
        <end position="25"/>
    </location>
</feature>
<feature type="domain" description="Lipid/polyisoprenoid-binding YceI-like" evidence="2">
    <location>
        <begin position="28"/>
        <end position="195"/>
    </location>
</feature>
<feature type="chain" id="PRO_5046958167" evidence="1">
    <location>
        <begin position="26"/>
        <end position="199"/>
    </location>
</feature>
<keyword evidence="4" id="KW-1185">Reference proteome</keyword>
<dbReference type="SUPFAM" id="SSF101874">
    <property type="entry name" value="YceI-like"/>
    <property type="match status" value="1"/>
</dbReference>
<dbReference type="SMART" id="SM00867">
    <property type="entry name" value="YceI"/>
    <property type="match status" value="1"/>
</dbReference>
<evidence type="ECO:0000313" key="4">
    <source>
        <dbReference type="Proteomes" id="UP001056291"/>
    </source>
</evidence>
<evidence type="ECO:0000313" key="3">
    <source>
        <dbReference type="EMBL" id="USG61096.1"/>
    </source>
</evidence>
<sequence length="199" mass="21541">MKYSKISRLAALSLFLVLPSISAFAAETYYTDQGHTEVIFSWNHAGVSIQSGEFTTASGKLVLDPDDVGKSMIDVTIDANSLSTGFGPLDTDLKSKNFLDVESFPQITFKSTKVTKTGENTADVTGDLTIHGVTKPVTLKTTMTHRGDHPVAAVIDYYKGKWVAFAATTEIDHQAFGVGPFSTGPIEISIVTEMKDREN</sequence>
<evidence type="ECO:0000256" key="1">
    <source>
        <dbReference type="SAM" id="SignalP"/>
    </source>
</evidence>
<name>A0ABY4W2N6_9PROT</name>
<dbReference type="RefSeq" id="WP_251934083.1">
    <property type="nucleotide sequence ID" value="NZ_CP098747.1"/>
</dbReference>
<gene>
    <name evidence="3" type="ORF">NBZ79_18225</name>
</gene>
<dbReference type="Proteomes" id="UP001056291">
    <property type="component" value="Chromosome"/>
</dbReference>
<reference evidence="3" key="1">
    <citation type="submission" date="2022-06" db="EMBL/GenBank/DDBJ databases">
        <title>Sneathiella actinostolidae sp. nov., isolated from a sea anemonein the Western Pacific Ocean.</title>
        <authorList>
            <person name="Wei M.J."/>
        </authorList>
    </citation>
    <scope>NUCLEOTIDE SEQUENCE</scope>
    <source>
        <strain evidence="3">PHK-P5</strain>
    </source>
</reference>
<keyword evidence="1" id="KW-0732">Signal</keyword>
<dbReference type="InterPro" id="IPR007372">
    <property type="entry name" value="Lipid/polyisoprenoid-bd_YceI"/>
</dbReference>
<dbReference type="Pfam" id="PF04264">
    <property type="entry name" value="YceI"/>
    <property type="match status" value="1"/>
</dbReference>
<dbReference type="EMBL" id="CP098747">
    <property type="protein sequence ID" value="USG61096.1"/>
    <property type="molecule type" value="Genomic_DNA"/>
</dbReference>
<proteinExistence type="predicted"/>
<evidence type="ECO:0000259" key="2">
    <source>
        <dbReference type="SMART" id="SM00867"/>
    </source>
</evidence>
<dbReference type="InterPro" id="IPR036761">
    <property type="entry name" value="TTHA0802/YceI-like_sf"/>
</dbReference>
<protein>
    <submittedName>
        <fullName evidence="3">YceI family protein</fullName>
    </submittedName>
</protein>
<organism evidence="3 4">
    <name type="scientific">Sneathiella marina</name>
    <dbReference type="NCBI Taxonomy" id="2950108"/>
    <lineage>
        <taxon>Bacteria</taxon>
        <taxon>Pseudomonadati</taxon>
        <taxon>Pseudomonadota</taxon>
        <taxon>Alphaproteobacteria</taxon>
        <taxon>Sneathiellales</taxon>
        <taxon>Sneathiellaceae</taxon>
        <taxon>Sneathiella</taxon>
    </lineage>
</organism>